<protein>
    <recommendedName>
        <fullName evidence="8">Alcohol dehydrogenase-like C-terminal domain-containing protein</fullName>
    </recommendedName>
</protein>
<sequence length="163" mass="17580">MAASIGAIPINFVDSDPVEQILAQEPSGVTRAVDCVGFEAVNANLERQENIVINNMISVLAMGGGIGGIGIYNSQRNSSGAPLAAEYPTSLTFPMPELFSKALTYRVGPAPIMEVAPELVQLIARGKARPNFITTSEIGIEQAPEYYDRFSRHEEVKVLINFP</sequence>
<dbReference type="PANTHER" id="PTHR42813">
    <property type="entry name" value="ZINC-TYPE ALCOHOL DEHYDROGENASE-LIKE"/>
    <property type="match status" value="1"/>
</dbReference>
<dbReference type="GO" id="GO:0046872">
    <property type="term" value="F:metal ion binding"/>
    <property type="evidence" value="ECO:0007669"/>
    <property type="project" value="UniProtKB-KW"/>
</dbReference>
<dbReference type="OrthoDB" id="3849084at2759"/>
<comment type="similarity">
    <text evidence="2">Belongs to the zinc-containing alcohol dehydrogenase family.</text>
</comment>
<dbReference type="Gene3D" id="3.90.180.10">
    <property type="entry name" value="Medium-chain alcohol dehydrogenases, catalytic domain"/>
    <property type="match status" value="1"/>
</dbReference>
<dbReference type="AlphaFoldDB" id="A0A6A6DYZ4"/>
<reference evidence="6" key="1">
    <citation type="journal article" date="2020" name="Stud. Mycol.">
        <title>101 Dothideomycetes genomes: a test case for predicting lifestyles and emergence of pathogens.</title>
        <authorList>
            <person name="Haridas S."/>
            <person name="Albert R."/>
            <person name="Binder M."/>
            <person name="Bloem J."/>
            <person name="Labutti K."/>
            <person name="Salamov A."/>
            <person name="Andreopoulos B."/>
            <person name="Baker S."/>
            <person name="Barry K."/>
            <person name="Bills G."/>
            <person name="Bluhm B."/>
            <person name="Cannon C."/>
            <person name="Castanera R."/>
            <person name="Culley D."/>
            <person name="Daum C."/>
            <person name="Ezra D."/>
            <person name="Gonzalez J."/>
            <person name="Henrissat B."/>
            <person name="Kuo A."/>
            <person name="Liang C."/>
            <person name="Lipzen A."/>
            <person name="Lutzoni F."/>
            <person name="Magnuson J."/>
            <person name="Mondo S."/>
            <person name="Nolan M."/>
            <person name="Ohm R."/>
            <person name="Pangilinan J."/>
            <person name="Park H.-J."/>
            <person name="Ramirez L."/>
            <person name="Alfaro M."/>
            <person name="Sun H."/>
            <person name="Tritt A."/>
            <person name="Yoshinaga Y."/>
            <person name="Zwiers L.-H."/>
            <person name="Turgeon B."/>
            <person name="Goodwin S."/>
            <person name="Spatafora J."/>
            <person name="Crous P."/>
            <person name="Grigoriev I."/>
        </authorList>
    </citation>
    <scope>NUCLEOTIDE SEQUENCE</scope>
    <source>
        <strain evidence="6">CBS 207.26</strain>
    </source>
</reference>
<organism evidence="6 7">
    <name type="scientific">Zopfia rhizophila CBS 207.26</name>
    <dbReference type="NCBI Taxonomy" id="1314779"/>
    <lineage>
        <taxon>Eukaryota</taxon>
        <taxon>Fungi</taxon>
        <taxon>Dikarya</taxon>
        <taxon>Ascomycota</taxon>
        <taxon>Pezizomycotina</taxon>
        <taxon>Dothideomycetes</taxon>
        <taxon>Dothideomycetes incertae sedis</taxon>
        <taxon>Zopfiaceae</taxon>
        <taxon>Zopfia</taxon>
    </lineage>
</organism>
<dbReference type="SUPFAM" id="SSF51735">
    <property type="entry name" value="NAD(P)-binding Rossmann-fold domains"/>
    <property type="match status" value="1"/>
</dbReference>
<keyword evidence="5" id="KW-0520">NAD</keyword>
<comment type="cofactor">
    <cofactor evidence="1">
        <name>Zn(2+)</name>
        <dbReference type="ChEBI" id="CHEBI:29105"/>
    </cofactor>
</comment>
<proteinExistence type="inferred from homology"/>
<evidence type="ECO:0000313" key="6">
    <source>
        <dbReference type="EMBL" id="KAF2183190.1"/>
    </source>
</evidence>
<evidence type="ECO:0000256" key="5">
    <source>
        <dbReference type="ARBA" id="ARBA00023027"/>
    </source>
</evidence>
<gene>
    <name evidence="6" type="ORF">K469DRAFT_711161</name>
</gene>
<keyword evidence="4" id="KW-0862">Zinc</keyword>
<dbReference type="InterPro" id="IPR036291">
    <property type="entry name" value="NAD(P)-bd_dom_sf"/>
</dbReference>
<dbReference type="Proteomes" id="UP000800200">
    <property type="component" value="Unassembled WGS sequence"/>
</dbReference>
<dbReference type="Gene3D" id="3.40.50.720">
    <property type="entry name" value="NAD(P)-binding Rossmann-like Domain"/>
    <property type="match status" value="1"/>
</dbReference>
<keyword evidence="3" id="KW-0479">Metal-binding</keyword>
<evidence type="ECO:0008006" key="8">
    <source>
        <dbReference type="Google" id="ProtNLM"/>
    </source>
</evidence>
<name>A0A6A6DYZ4_9PEZI</name>
<dbReference type="PANTHER" id="PTHR42813:SF3">
    <property type="entry name" value="GLUTATHIONE-INDEPENDENT FORMALDEHYDE DEHYDROGENASE"/>
    <property type="match status" value="1"/>
</dbReference>
<dbReference type="EMBL" id="ML994644">
    <property type="protein sequence ID" value="KAF2183190.1"/>
    <property type="molecule type" value="Genomic_DNA"/>
</dbReference>
<evidence type="ECO:0000256" key="4">
    <source>
        <dbReference type="ARBA" id="ARBA00022833"/>
    </source>
</evidence>
<evidence type="ECO:0000256" key="3">
    <source>
        <dbReference type="ARBA" id="ARBA00022723"/>
    </source>
</evidence>
<evidence type="ECO:0000256" key="2">
    <source>
        <dbReference type="ARBA" id="ARBA00008072"/>
    </source>
</evidence>
<accession>A0A6A6DYZ4</accession>
<evidence type="ECO:0000313" key="7">
    <source>
        <dbReference type="Proteomes" id="UP000800200"/>
    </source>
</evidence>
<keyword evidence="7" id="KW-1185">Reference proteome</keyword>
<evidence type="ECO:0000256" key="1">
    <source>
        <dbReference type="ARBA" id="ARBA00001947"/>
    </source>
</evidence>